<dbReference type="FunFam" id="2.30.180.10:FF:000014">
    <property type="entry name" value="Stabilin 1"/>
    <property type="match status" value="1"/>
</dbReference>
<dbReference type="Proteomes" id="UP001302429">
    <property type="component" value="Chromosome"/>
</dbReference>
<reference evidence="3 4" key="1">
    <citation type="submission" date="2023-10" db="EMBL/GenBank/DDBJ databases">
        <title>Complete genome sequence of a Sphingomonadaceae bacterium.</title>
        <authorList>
            <person name="Yan C."/>
        </authorList>
    </citation>
    <scope>NUCLEOTIDE SEQUENCE [LARGE SCALE GENOMIC DNA]</scope>
    <source>
        <strain evidence="3 4">SCSIO 66989</strain>
    </source>
</reference>
<evidence type="ECO:0000256" key="1">
    <source>
        <dbReference type="SAM" id="SignalP"/>
    </source>
</evidence>
<dbReference type="PANTHER" id="PTHR10900">
    <property type="entry name" value="PERIOSTIN-RELATED"/>
    <property type="match status" value="1"/>
</dbReference>
<organism evidence="3 4">
    <name type="scientific">Alterisphingorhabdus coralli</name>
    <dbReference type="NCBI Taxonomy" id="3071408"/>
    <lineage>
        <taxon>Bacteria</taxon>
        <taxon>Pseudomonadati</taxon>
        <taxon>Pseudomonadota</taxon>
        <taxon>Alphaproteobacteria</taxon>
        <taxon>Sphingomonadales</taxon>
        <taxon>Sphingomonadaceae</taxon>
        <taxon>Alterisphingorhabdus (ex Yan et al. 2024)</taxon>
    </lineage>
</organism>
<dbReference type="AlphaFoldDB" id="A0AA97I0P9"/>
<dbReference type="PANTHER" id="PTHR10900:SF77">
    <property type="entry name" value="FI19380P1"/>
    <property type="match status" value="1"/>
</dbReference>
<evidence type="ECO:0000313" key="4">
    <source>
        <dbReference type="Proteomes" id="UP001302429"/>
    </source>
</evidence>
<sequence>MTKSAFRVLGLAGAAMLASMSMPAHAGNHGQSQNVVQKAASLDDFSTLVTAVKAADLAGTLSSKGPFTVFAPNNAAFAKLPSGTVSTLVKPENKATLQSILTYHVLAGRVTGEDILSAINLGGGSATLFTVQGGALTATLDSHGSIVLIDAKGGRSKVKAADISQSNGVIHVIDTVVMPG</sequence>
<dbReference type="Pfam" id="PF02469">
    <property type="entry name" value="Fasciclin"/>
    <property type="match status" value="1"/>
</dbReference>
<dbReference type="InterPro" id="IPR000782">
    <property type="entry name" value="FAS1_domain"/>
</dbReference>
<dbReference type="PROSITE" id="PS50213">
    <property type="entry name" value="FAS1"/>
    <property type="match status" value="1"/>
</dbReference>
<dbReference type="GO" id="GO:0005615">
    <property type="term" value="C:extracellular space"/>
    <property type="evidence" value="ECO:0007669"/>
    <property type="project" value="TreeGrafter"/>
</dbReference>
<dbReference type="SMART" id="SM00554">
    <property type="entry name" value="FAS1"/>
    <property type="match status" value="1"/>
</dbReference>
<protein>
    <submittedName>
        <fullName evidence="3">Fasciclin domain-containing protein</fullName>
    </submittedName>
</protein>
<dbReference type="SUPFAM" id="SSF82153">
    <property type="entry name" value="FAS1 domain"/>
    <property type="match status" value="1"/>
</dbReference>
<keyword evidence="1" id="KW-0732">Signal</keyword>
<keyword evidence="4" id="KW-1185">Reference proteome</keyword>
<gene>
    <name evidence="3" type="ORF">RB602_08915</name>
</gene>
<dbReference type="InterPro" id="IPR036378">
    <property type="entry name" value="FAS1_dom_sf"/>
</dbReference>
<feature type="signal peptide" evidence="1">
    <location>
        <begin position="1"/>
        <end position="26"/>
    </location>
</feature>
<evidence type="ECO:0000259" key="2">
    <source>
        <dbReference type="PROSITE" id="PS50213"/>
    </source>
</evidence>
<proteinExistence type="predicted"/>
<accession>A0AA97I0P9</accession>
<dbReference type="KEGG" id="acoa:RB602_08915"/>
<dbReference type="Gene3D" id="2.30.180.10">
    <property type="entry name" value="FAS1 domain"/>
    <property type="match status" value="1"/>
</dbReference>
<dbReference type="InterPro" id="IPR050904">
    <property type="entry name" value="Adhesion/Biosynth-related"/>
</dbReference>
<dbReference type="RefSeq" id="WP_317080216.1">
    <property type="nucleotide sequence ID" value="NZ_CP136594.1"/>
</dbReference>
<name>A0AA97I0P9_9SPHN</name>
<evidence type="ECO:0000313" key="3">
    <source>
        <dbReference type="EMBL" id="WOE73985.1"/>
    </source>
</evidence>
<feature type="chain" id="PRO_5041688150" evidence="1">
    <location>
        <begin position="27"/>
        <end position="180"/>
    </location>
</feature>
<dbReference type="EMBL" id="CP136594">
    <property type="protein sequence ID" value="WOE73985.1"/>
    <property type="molecule type" value="Genomic_DNA"/>
</dbReference>
<feature type="domain" description="FAS1" evidence="2">
    <location>
        <begin position="32"/>
        <end position="177"/>
    </location>
</feature>